<dbReference type="EMBL" id="DTMF01000265">
    <property type="protein sequence ID" value="HGF34869.1"/>
    <property type="molecule type" value="Genomic_DNA"/>
</dbReference>
<accession>A0A7C3Z279</accession>
<organism evidence="2">
    <name type="scientific">Desulfobacca acetoxidans</name>
    <dbReference type="NCBI Taxonomy" id="60893"/>
    <lineage>
        <taxon>Bacteria</taxon>
        <taxon>Pseudomonadati</taxon>
        <taxon>Thermodesulfobacteriota</taxon>
        <taxon>Desulfobaccia</taxon>
        <taxon>Desulfobaccales</taxon>
        <taxon>Desulfobaccaceae</taxon>
        <taxon>Desulfobacca</taxon>
    </lineage>
</organism>
<protein>
    <submittedName>
        <fullName evidence="2">Uncharacterized protein</fullName>
    </submittedName>
</protein>
<evidence type="ECO:0000313" key="2">
    <source>
        <dbReference type="EMBL" id="HGF34869.1"/>
    </source>
</evidence>
<keyword evidence="1" id="KW-0812">Transmembrane</keyword>
<keyword evidence="1" id="KW-1133">Transmembrane helix</keyword>
<name>A0A7C3Z279_9BACT</name>
<feature type="transmembrane region" description="Helical" evidence="1">
    <location>
        <begin position="67"/>
        <end position="92"/>
    </location>
</feature>
<evidence type="ECO:0000256" key="1">
    <source>
        <dbReference type="SAM" id="Phobius"/>
    </source>
</evidence>
<sequence length="128" mass="14135">MSWKKIVAGIFAGLILIKLAFLLAWPEIWLGMAQSLLKHLVMVTVSYLLVLAILGCYIFTRMDIIDVALVMLFTTVLIGLGLLPCAASLQTLTQEIAAVGRDKAWLAWLIWVAIAAGVLHRIFATKNR</sequence>
<proteinExistence type="predicted"/>
<gene>
    <name evidence="2" type="ORF">ENW96_10860</name>
</gene>
<dbReference type="AlphaFoldDB" id="A0A7C3Z279"/>
<feature type="transmembrane region" description="Helical" evidence="1">
    <location>
        <begin position="104"/>
        <end position="124"/>
    </location>
</feature>
<comment type="caution">
    <text evidence="2">The sequence shown here is derived from an EMBL/GenBank/DDBJ whole genome shotgun (WGS) entry which is preliminary data.</text>
</comment>
<reference evidence="2" key="1">
    <citation type="journal article" date="2020" name="mSystems">
        <title>Genome- and Community-Level Interaction Insights into Carbon Utilization and Element Cycling Functions of Hydrothermarchaeota in Hydrothermal Sediment.</title>
        <authorList>
            <person name="Zhou Z."/>
            <person name="Liu Y."/>
            <person name="Xu W."/>
            <person name="Pan J."/>
            <person name="Luo Z.H."/>
            <person name="Li M."/>
        </authorList>
    </citation>
    <scope>NUCLEOTIDE SEQUENCE [LARGE SCALE GENOMIC DNA]</scope>
    <source>
        <strain evidence="2">SpSt-897</strain>
    </source>
</reference>
<feature type="transmembrane region" description="Helical" evidence="1">
    <location>
        <begin position="40"/>
        <end position="60"/>
    </location>
</feature>
<keyword evidence="1" id="KW-0472">Membrane</keyword>